<dbReference type="InterPro" id="IPR020843">
    <property type="entry name" value="ER"/>
</dbReference>
<evidence type="ECO:0000256" key="2">
    <source>
        <dbReference type="ARBA" id="ARBA00022833"/>
    </source>
</evidence>
<keyword evidence="1 4" id="KW-0479">Metal-binding</keyword>
<dbReference type="AlphaFoldDB" id="A0A4V2QBM6"/>
<protein>
    <submittedName>
        <fullName evidence="6">Threonine dehydrogenase-like Zn-dependent dehydrogenase</fullName>
    </submittedName>
</protein>
<comment type="caution">
    <text evidence="6">The sequence shown here is derived from an EMBL/GenBank/DDBJ whole genome shotgun (WGS) entry which is preliminary data.</text>
</comment>
<dbReference type="EMBL" id="SLUO01000010">
    <property type="protein sequence ID" value="TCL56962.1"/>
    <property type="molecule type" value="Genomic_DNA"/>
</dbReference>
<evidence type="ECO:0000259" key="5">
    <source>
        <dbReference type="SMART" id="SM00829"/>
    </source>
</evidence>
<dbReference type="GO" id="GO:0008270">
    <property type="term" value="F:zinc ion binding"/>
    <property type="evidence" value="ECO:0007669"/>
    <property type="project" value="InterPro"/>
</dbReference>
<dbReference type="PROSITE" id="PS00059">
    <property type="entry name" value="ADH_ZINC"/>
    <property type="match status" value="1"/>
</dbReference>
<keyword evidence="7" id="KW-1185">Reference proteome</keyword>
<dbReference type="InterPro" id="IPR011032">
    <property type="entry name" value="GroES-like_sf"/>
</dbReference>
<evidence type="ECO:0000313" key="7">
    <source>
        <dbReference type="Proteomes" id="UP000295718"/>
    </source>
</evidence>
<dbReference type="PANTHER" id="PTHR43401">
    <property type="entry name" value="L-THREONINE 3-DEHYDROGENASE"/>
    <property type="match status" value="1"/>
</dbReference>
<dbReference type="CDD" id="cd08234">
    <property type="entry name" value="threonine_DH_like"/>
    <property type="match status" value="1"/>
</dbReference>
<dbReference type="InterPro" id="IPR013149">
    <property type="entry name" value="ADH-like_C"/>
</dbReference>
<dbReference type="InterPro" id="IPR036291">
    <property type="entry name" value="NAD(P)-bd_dom_sf"/>
</dbReference>
<dbReference type="Proteomes" id="UP000295718">
    <property type="component" value="Unassembled WGS sequence"/>
</dbReference>
<evidence type="ECO:0000256" key="3">
    <source>
        <dbReference type="ARBA" id="ARBA00023002"/>
    </source>
</evidence>
<feature type="domain" description="Enoyl reductase (ER)" evidence="5">
    <location>
        <begin position="9"/>
        <end position="260"/>
    </location>
</feature>
<dbReference type="SUPFAM" id="SSF51735">
    <property type="entry name" value="NAD(P)-binding Rossmann-fold domains"/>
    <property type="match status" value="1"/>
</dbReference>
<comment type="similarity">
    <text evidence="4">Belongs to the zinc-containing alcohol dehydrogenase family.</text>
</comment>
<dbReference type="RefSeq" id="WP_330373238.1">
    <property type="nucleotide sequence ID" value="NZ_JPNB01000002.1"/>
</dbReference>
<dbReference type="Gene3D" id="3.40.50.720">
    <property type="entry name" value="NAD(P)-binding Rossmann-like Domain"/>
    <property type="match status" value="1"/>
</dbReference>
<dbReference type="Pfam" id="PF08240">
    <property type="entry name" value="ADH_N"/>
    <property type="match status" value="1"/>
</dbReference>
<accession>A0A4V2QBM6</accession>
<name>A0A4V2QBM6_9FIRM</name>
<gene>
    <name evidence="6" type="ORF">EDD76_110135</name>
</gene>
<proteinExistence type="inferred from homology"/>
<dbReference type="SMART" id="SM00829">
    <property type="entry name" value="PKS_ER"/>
    <property type="match status" value="1"/>
</dbReference>
<evidence type="ECO:0000256" key="4">
    <source>
        <dbReference type="RuleBase" id="RU361277"/>
    </source>
</evidence>
<evidence type="ECO:0000256" key="1">
    <source>
        <dbReference type="ARBA" id="ARBA00022723"/>
    </source>
</evidence>
<dbReference type="SUPFAM" id="SSF50129">
    <property type="entry name" value="GroES-like"/>
    <property type="match status" value="1"/>
</dbReference>
<dbReference type="InterPro" id="IPR013154">
    <property type="entry name" value="ADH-like_N"/>
</dbReference>
<organism evidence="6 7">
    <name type="scientific">Kineothrix alysoides</name>
    <dbReference type="NCBI Taxonomy" id="1469948"/>
    <lineage>
        <taxon>Bacteria</taxon>
        <taxon>Bacillati</taxon>
        <taxon>Bacillota</taxon>
        <taxon>Clostridia</taxon>
        <taxon>Lachnospirales</taxon>
        <taxon>Lachnospiraceae</taxon>
        <taxon>Kineothrix</taxon>
    </lineage>
</organism>
<comment type="cofactor">
    <cofactor evidence="4">
        <name>Zn(2+)</name>
        <dbReference type="ChEBI" id="CHEBI:29105"/>
    </cofactor>
</comment>
<evidence type="ECO:0000313" key="6">
    <source>
        <dbReference type="EMBL" id="TCL56962.1"/>
    </source>
</evidence>
<keyword evidence="2 4" id="KW-0862">Zinc</keyword>
<dbReference type="InterPro" id="IPR002328">
    <property type="entry name" value="ADH_Zn_CS"/>
</dbReference>
<dbReference type="PANTHER" id="PTHR43401:SF2">
    <property type="entry name" value="L-THREONINE 3-DEHYDROGENASE"/>
    <property type="match status" value="1"/>
</dbReference>
<dbReference type="Pfam" id="PF00107">
    <property type="entry name" value="ADH_zinc_N"/>
    <property type="match status" value="1"/>
</dbReference>
<dbReference type="Gene3D" id="3.90.180.10">
    <property type="entry name" value="Medium-chain alcohol dehydrogenases, catalytic domain"/>
    <property type="match status" value="1"/>
</dbReference>
<dbReference type="STRING" id="1469948.GCA_000732725_02904"/>
<dbReference type="GO" id="GO:0016491">
    <property type="term" value="F:oxidoreductase activity"/>
    <property type="evidence" value="ECO:0007669"/>
    <property type="project" value="UniProtKB-KW"/>
</dbReference>
<keyword evidence="3" id="KW-0560">Oxidoreductase</keyword>
<sequence length="339" mass="37016">MMKAAVFYGKKDLRIEEVKKPVPGYGEILIKVHACGVCGTDVHIYEGDEGAAKSPAGTVLGHEFAGEVTEIGKGVKRIRVGDRVCVDPNKLCGKCEYCRNGIGHFCENMIGIGTTVNGGFAEYCAVPEEQAYLISEALTFEEAAMAEPVACCLHGIDMCEIHPGDTVAVFGMGMIGLLMLQLARISGAAKIIAIEPVEIKRGQAVRLGADLVIDPVKQDIKQVLSENHITRIHTVIECVGRIDSMKQALEIAGKKSVVMLFGLTRPEEELAIKPFELFKKEITLKASFINPYTQQRAISLIESEKIDVRSMIYKRMSMEELSKVLEDGAMRSQGKIIIG</sequence>
<reference evidence="6 7" key="1">
    <citation type="submission" date="2019-03" db="EMBL/GenBank/DDBJ databases">
        <title>Genomic Encyclopedia of Type Strains, Phase IV (KMG-IV): sequencing the most valuable type-strain genomes for metagenomic binning, comparative biology and taxonomic classification.</title>
        <authorList>
            <person name="Goeker M."/>
        </authorList>
    </citation>
    <scope>NUCLEOTIDE SEQUENCE [LARGE SCALE GENOMIC DNA]</scope>
    <source>
        <strain evidence="6 7">DSM 100556</strain>
    </source>
</reference>
<dbReference type="InterPro" id="IPR050129">
    <property type="entry name" value="Zn_alcohol_dh"/>
</dbReference>